<dbReference type="EMBL" id="HBKQ01014615">
    <property type="protein sequence ID" value="CAE2225352.1"/>
    <property type="molecule type" value="Transcribed_RNA"/>
</dbReference>
<reference evidence="1" key="1">
    <citation type="submission" date="2021-01" db="EMBL/GenBank/DDBJ databases">
        <authorList>
            <person name="Corre E."/>
            <person name="Pelletier E."/>
            <person name="Niang G."/>
            <person name="Scheremetjew M."/>
            <person name="Finn R."/>
            <person name="Kale V."/>
            <person name="Holt S."/>
            <person name="Cochrane G."/>
            <person name="Meng A."/>
            <person name="Brown T."/>
            <person name="Cohen L."/>
        </authorList>
    </citation>
    <scope>NUCLEOTIDE SEQUENCE</scope>
    <source>
        <strain evidence="1">Isolate 1302-5</strain>
    </source>
</reference>
<organism evidence="1">
    <name type="scientific">Odontella aurita</name>
    <dbReference type="NCBI Taxonomy" id="265563"/>
    <lineage>
        <taxon>Eukaryota</taxon>
        <taxon>Sar</taxon>
        <taxon>Stramenopiles</taxon>
        <taxon>Ochrophyta</taxon>
        <taxon>Bacillariophyta</taxon>
        <taxon>Mediophyceae</taxon>
        <taxon>Biddulphiophycidae</taxon>
        <taxon>Eupodiscales</taxon>
        <taxon>Odontellaceae</taxon>
        <taxon>Odontella</taxon>
    </lineage>
</organism>
<protein>
    <submittedName>
        <fullName evidence="1">Uncharacterized protein</fullName>
    </submittedName>
</protein>
<accession>A0A6U6E044</accession>
<sequence>MSDSNANRDGIAAAGKKMSVFIRSSSGKKIVKFGEKTALVKSSSKRLIAKLARKDNDKDTSDDLNQIDYDAAEEVERLEIVRQSEEACRQEMQAHLRDFRRTRGGGSSYESWVANLHPENVEYEIPEELLEAAQMDEAKNGEEQESTDNSVKVATKKVDNRFYVDESHHRRMWNDNLEEGIADLRYIHPRTSVRGSVLIDPKLQPQGKKLSSVNEIKQEDRLEGGAIPASREGLILTVDKNI</sequence>
<dbReference type="EMBL" id="HBKQ01014604">
    <property type="protein sequence ID" value="CAE2225327.1"/>
    <property type="molecule type" value="Transcribed_RNA"/>
</dbReference>
<proteinExistence type="predicted"/>
<gene>
    <name evidence="1" type="ORF">OAUR00152_LOCUS9980</name>
    <name evidence="2" type="ORF">OAUR00152_LOCUS9989</name>
</gene>
<evidence type="ECO:0000313" key="1">
    <source>
        <dbReference type="EMBL" id="CAE2225327.1"/>
    </source>
</evidence>
<evidence type="ECO:0000313" key="2">
    <source>
        <dbReference type="EMBL" id="CAE2225352.1"/>
    </source>
</evidence>
<dbReference type="AlphaFoldDB" id="A0A6U6E044"/>
<name>A0A6U6E044_9STRA</name>